<name>A0A090LIW6_STRRB</name>
<gene>
    <name evidence="3 5 6" type="ORF">SRAE_2000432500</name>
</gene>
<accession>A0A090LIW6</accession>
<dbReference type="Gene3D" id="2.40.10.10">
    <property type="entry name" value="Trypsin-like serine proteases"/>
    <property type="match status" value="1"/>
</dbReference>
<feature type="domain" description="Peptidase S1" evidence="2">
    <location>
        <begin position="16"/>
        <end position="269"/>
    </location>
</feature>
<evidence type="ECO:0000313" key="5">
    <source>
        <dbReference type="WBParaSite" id="SRAE_2000432500.1"/>
    </source>
</evidence>
<dbReference type="SUPFAM" id="SSF50494">
    <property type="entry name" value="Trypsin-like serine proteases"/>
    <property type="match status" value="1"/>
</dbReference>
<dbReference type="InterPro" id="IPR043504">
    <property type="entry name" value="Peptidase_S1_PA_chymotrypsin"/>
</dbReference>
<dbReference type="WBParaSite" id="SRAE_2000432500.1">
    <property type="protein sequence ID" value="SRAE_2000432500.1"/>
    <property type="gene ID" value="WBGene00264555"/>
</dbReference>
<dbReference type="InterPro" id="IPR009003">
    <property type="entry name" value="Peptidase_S1_PA"/>
</dbReference>
<dbReference type="PROSITE" id="PS50240">
    <property type="entry name" value="TRYPSIN_DOM"/>
    <property type="match status" value="1"/>
</dbReference>
<dbReference type="WormBase" id="SRAE_2000432500">
    <property type="protein sequence ID" value="SRP07851"/>
    <property type="gene ID" value="WBGene00264555"/>
</dbReference>
<protein>
    <submittedName>
        <fullName evidence="3 5">Peptidase S1 domain and Trypsin-like cysteine/serine peptidase domain-containing protein</fullName>
    </submittedName>
</protein>
<evidence type="ECO:0000313" key="6">
    <source>
        <dbReference type="WormBase" id="SRAE_2000432500"/>
    </source>
</evidence>
<sequence length="299" mass="34176">MVIFFLLILTIFELFLINGIHYGKSISRSLQDSTVLLVITKKKDKVGYCGGNLLSNNLIATAAHCVTGINNNKQINIMKGFKSLPFMVNKQMNEENVKILWIEVHPSYQKYSTSSIFDIALIGIEKIVDCCLDILESPSIAILPFYLNDGNNIIDNNFNYCFITGHGKNENNILTEQSKGIIYKKFLLFKYINNTNFIGYYDNLSIEKEKFDQGDSGNGLYCKINDKIYLIGIASSCYYKNNIENIIDINTFTIIFSESIKTFIINVIKRKYLINDINKLNKMCLENSNSMLKVYNNLL</sequence>
<dbReference type="Pfam" id="PF00089">
    <property type="entry name" value="Trypsin"/>
    <property type="match status" value="1"/>
</dbReference>
<dbReference type="GeneID" id="36382048"/>
<dbReference type="InterPro" id="IPR001254">
    <property type="entry name" value="Trypsin_dom"/>
</dbReference>
<feature type="signal peptide" evidence="1">
    <location>
        <begin position="1"/>
        <end position="19"/>
    </location>
</feature>
<proteinExistence type="predicted"/>
<organism evidence="3">
    <name type="scientific">Strongyloides ratti</name>
    <name type="common">Parasitic roundworm</name>
    <dbReference type="NCBI Taxonomy" id="34506"/>
    <lineage>
        <taxon>Eukaryota</taxon>
        <taxon>Metazoa</taxon>
        <taxon>Ecdysozoa</taxon>
        <taxon>Nematoda</taxon>
        <taxon>Chromadorea</taxon>
        <taxon>Rhabditida</taxon>
        <taxon>Tylenchina</taxon>
        <taxon>Panagrolaimomorpha</taxon>
        <taxon>Strongyloidoidea</taxon>
        <taxon>Strongyloididae</taxon>
        <taxon>Strongyloides</taxon>
    </lineage>
</organism>
<dbReference type="GO" id="GO:0006508">
    <property type="term" value="P:proteolysis"/>
    <property type="evidence" value="ECO:0007669"/>
    <property type="project" value="InterPro"/>
</dbReference>
<evidence type="ECO:0000259" key="2">
    <source>
        <dbReference type="PROSITE" id="PS50240"/>
    </source>
</evidence>
<evidence type="ECO:0000313" key="4">
    <source>
        <dbReference type="Proteomes" id="UP000035682"/>
    </source>
</evidence>
<dbReference type="PANTHER" id="PTHR24260:SF136">
    <property type="entry name" value="GH08193P-RELATED"/>
    <property type="match status" value="1"/>
</dbReference>
<dbReference type="PANTHER" id="PTHR24260">
    <property type="match status" value="1"/>
</dbReference>
<dbReference type="AlphaFoldDB" id="A0A090LIW6"/>
<reference evidence="3 4" key="1">
    <citation type="submission" date="2014-09" db="EMBL/GenBank/DDBJ databases">
        <authorList>
            <person name="Martin A.A."/>
        </authorList>
    </citation>
    <scope>NUCLEOTIDE SEQUENCE</scope>
    <source>
        <strain evidence="4">ED321</strain>
        <strain evidence="3">ED321 Heterogonic</strain>
    </source>
</reference>
<evidence type="ECO:0000256" key="1">
    <source>
        <dbReference type="SAM" id="SignalP"/>
    </source>
</evidence>
<reference evidence="5" key="2">
    <citation type="submission" date="2020-12" db="UniProtKB">
        <authorList>
            <consortium name="WormBaseParasite"/>
        </authorList>
    </citation>
    <scope>IDENTIFICATION</scope>
</reference>
<dbReference type="OrthoDB" id="6755574at2759"/>
<dbReference type="RefSeq" id="XP_024508877.1">
    <property type="nucleotide sequence ID" value="XM_024643181.1"/>
</dbReference>
<keyword evidence="4" id="KW-1185">Reference proteome</keyword>
<evidence type="ECO:0000313" key="3">
    <source>
        <dbReference type="EMBL" id="CEF69678.1"/>
    </source>
</evidence>
<feature type="chain" id="PRO_5015030870" evidence="1">
    <location>
        <begin position="20"/>
        <end position="299"/>
    </location>
</feature>
<dbReference type="InterPro" id="IPR051333">
    <property type="entry name" value="CLIP_Serine_Protease"/>
</dbReference>
<dbReference type="STRING" id="34506.A0A090LIW6"/>
<dbReference type="EMBL" id="LN609529">
    <property type="protein sequence ID" value="CEF69678.1"/>
    <property type="molecule type" value="Genomic_DNA"/>
</dbReference>
<keyword evidence="1" id="KW-0732">Signal</keyword>
<dbReference type="Proteomes" id="UP000035682">
    <property type="component" value="Unplaced"/>
</dbReference>
<dbReference type="CTD" id="36382048"/>
<dbReference type="GO" id="GO:0004252">
    <property type="term" value="F:serine-type endopeptidase activity"/>
    <property type="evidence" value="ECO:0007669"/>
    <property type="project" value="InterPro"/>
</dbReference>